<keyword evidence="6" id="KW-1133">Transmembrane helix</keyword>
<protein>
    <recommendedName>
        <fullName evidence="4 6">Signal peptidase I</fullName>
        <ecNumber evidence="4 6">3.4.21.89</ecNumber>
    </recommendedName>
</protein>
<dbReference type="Proteomes" id="UP000515561">
    <property type="component" value="Chromosome"/>
</dbReference>
<dbReference type="PROSITE" id="PS00760">
    <property type="entry name" value="SPASE_I_2"/>
    <property type="match status" value="1"/>
</dbReference>
<comment type="catalytic activity">
    <reaction evidence="1 6">
        <text>Cleavage of hydrophobic, N-terminal signal or leader sequences from secreted and periplasmic proteins.</text>
        <dbReference type="EC" id="3.4.21.89"/>
    </reaction>
</comment>
<dbReference type="InterPro" id="IPR036286">
    <property type="entry name" value="LexA/Signal_pep-like_sf"/>
</dbReference>
<sequence length="218" mass="25149">MSEENNKDEFVSSEEKEDMAIDYDKNNINYTAESTKDKKDIKKKVRTILIDILIYAAIIYSCLYLIPTYVIQRTVVDGPSMENTLHNEEQLMVEKVSYHFDALGRFDIIVFYPYGRKMEEYYVKRIIGLPGETIQIIDSDIYINGEVLNENYGKDPITYAGIAAEPLTLGEDEYFVMGDNREVSFDSRYEEVGVVNKRNIGGKALLRIWPFAKFGLID</sequence>
<keyword evidence="8" id="KW-1185">Reference proteome</keyword>
<dbReference type="PANTHER" id="PTHR43390:SF1">
    <property type="entry name" value="CHLOROPLAST PROCESSING PEPTIDASE"/>
    <property type="match status" value="1"/>
</dbReference>
<keyword evidence="6" id="KW-0812">Transmembrane</keyword>
<dbReference type="Pfam" id="PF10502">
    <property type="entry name" value="Peptidase_S26"/>
    <property type="match status" value="1"/>
</dbReference>
<dbReference type="GO" id="GO:0005886">
    <property type="term" value="C:plasma membrane"/>
    <property type="evidence" value="ECO:0007669"/>
    <property type="project" value="UniProtKB-SubCell"/>
</dbReference>
<comment type="similarity">
    <text evidence="3 6">Belongs to the peptidase S26 family.</text>
</comment>
<dbReference type="RefSeq" id="WP_243167743.1">
    <property type="nucleotide sequence ID" value="NZ_AP023367.1"/>
</dbReference>
<reference evidence="7 8" key="1">
    <citation type="journal article" date="2016" name="Int. J. Syst. Evol. Microbiol.">
        <title>Descriptions of Anaerotaenia torta gen. nov., sp. nov. and Anaerocolumna cellulosilytica gen. nov., sp. nov. isolated from a methanogenic reactor of cattle waste.</title>
        <authorList>
            <person name="Uek A."/>
            <person name="Ohtaki Y."/>
            <person name="Kaku N."/>
            <person name="Ueki K."/>
        </authorList>
    </citation>
    <scope>NUCLEOTIDE SEQUENCE [LARGE SCALE GENOMIC DNA]</scope>
    <source>
        <strain evidence="7 8">SN021</strain>
    </source>
</reference>
<dbReference type="InterPro" id="IPR000223">
    <property type="entry name" value="Pept_S26A_signal_pept_1"/>
</dbReference>
<dbReference type="PROSITE" id="PS00761">
    <property type="entry name" value="SPASE_I_3"/>
    <property type="match status" value="1"/>
</dbReference>
<comment type="subcellular location">
    <subcellularLocation>
        <location evidence="2">Cell membrane</location>
        <topology evidence="2">Single-pass type II membrane protein</topology>
    </subcellularLocation>
    <subcellularLocation>
        <location evidence="6">Membrane</location>
        <topology evidence="6">Single-pass type II membrane protein</topology>
    </subcellularLocation>
</comment>
<dbReference type="GO" id="GO:0006465">
    <property type="term" value="P:signal peptide processing"/>
    <property type="evidence" value="ECO:0007669"/>
    <property type="project" value="InterPro"/>
</dbReference>
<dbReference type="AlphaFoldDB" id="A0A6S6R5U4"/>
<evidence type="ECO:0000313" key="8">
    <source>
        <dbReference type="Proteomes" id="UP000515561"/>
    </source>
</evidence>
<organism evidence="7 8">
    <name type="scientific">Anaerocolumna cellulosilytica</name>
    <dbReference type="NCBI Taxonomy" id="433286"/>
    <lineage>
        <taxon>Bacteria</taxon>
        <taxon>Bacillati</taxon>
        <taxon>Bacillota</taxon>
        <taxon>Clostridia</taxon>
        <taxon>Lachnospirales</taxon>
        <taxon>Lachnospiraceae</taxon>
        <taxon>Anaerocolumna</taxon>
    </lineage>
</organism>
<gene>
    <name evidence="7" type="ORF">acsn021_23890</name>
</gene>
<dbReference type="SUPFAM" id="SSF51306">
    <property type="entry name" value="LexA/Signal peptidase"/>
    <property type="match status" value="1"/>
</dbReference>
<keyword evidence="5 6" id="KW-0378">Hydrolase</keyword>
<dbReference type="InterPro" id="IPR019757">
    <property type="entry name" value="Pept_S26A_signal_pept_1_Lys-AS"/>
</dbReference>
<dbReference type="NCBIfam" id="TIGR02227">
    <property type="entry name" value="sigpep_I_bact"/>
    <property type="match status" value="1"/>
</dbReference>
<evidence type="ECO:0000256" key="6">
    <source>
        <dbReference type="RuleBase" id="RU362042"/>
    </source>
</evidence>
<evidence type="ECO:0000256" key="1">
    <source>
        <dbReference type="ARBA" id="ARBA00000677"/>
    </source>
</evidence>
<dbReference type="EMBL" id="AP023367">
    <property type="protein sequence ID" value="BCJ94820.1"/>
    <property type="molecule type" value="Genomic_DNA"/>
</dbReference>
<proteinExistence type="inferred from homology"/>
<keyword evidence="6" id="KW-0645">Protease</keyword>
<name>A0A6S6R5U4_9FIRM</name>
<dbReference type="InterPro" id="IPR019758">
    <property type="entry name" value="Pept_S26A_signal_pept_1_CS"/>
</dbReference>
<dbReference type="PRINTS" id="PR00727">
    <property type="entry name" value="LEADERPTASE"/>
</dbReference>
<evidence type="ECO:0000256" key="3">
    <source>
        <dbReference type="ARBA" id="ARBA00009370"/>
    </source>
</evidence>
<evidence type="ECO:0000313" key="7">
    <source>
        <dbReference type="EMBL" id="BCJ94820.1"/>
    </source>
</evidence>
<dbReference type="PANTHER" id="PTHR43390">
    <property type="entry name" value="SIGNAL PEPTIDASE I"/>
    <property type="match status" value="1"/>
</dbReference>
<dbReference type="CDD" id="cd06530">
    <property type="entry name" value="S26_SPase_I"/>
    <property type="match status" value="1"/>
</dbReference>
<dbReference type="GO" id="GO:0004252">
    <property type="term" value="F:serine-type endopeptidase activity"/>
    <property type="evidence" value="ECO:0007669"/>
    <property type="project" value="InterPro"/>
</dbReference>
<dbReference type="InterPro" id="IPR019533">
    <property type="entry name" value="Peptidase_S26"/>
</dbReference>
<dbReference type="EC" id="3.4.21.89" evidence="4 6"/>
<evidence type="ECO:0000256" key="2">
    <source>
        <dbReference type="ARBA" id="ARBA00004401"/>
    </source>
</evidence>
<evidence type="ECO:0000256" key="4">
    <source>
        <dbReference type="ARBA" id="ARBA00013208"/>
    </source>
</evidence>
<evidence type="ECO:0000256" key="5">
    <source>
        <dbReference type="ARBA" id="ARBA00022801"/>
    </source>
</evidence>
<dbReference type="GO" id="GO:0009003">
    <property type="term" value="F:signal peptidase activity"/>
    <property type="evidence" value="ECO:0007669"/>
    <property type="project" value="UniProtKB-EC"/>
</dbReference>
<feature type="transmembrane region" description="Helical" evidence="6">
    <location>
        <begin position="48"/>
        <end position="66"/>
    </location>
</feature>
<accession>A0A6S6R5U4</accession>
<keyword evidence="6" id="KW-0472">Membrane</keyword>
<dbReference type="KEGG" id="acel:acsn021_23890"/>
<dbReference type="Gene3D" id="2.10.109.10">
    <property type="entry name" value="Umud Fragment, subunit A"/>
    <property type="match status" value="1"/>
</dbReference>